<feature type="domain" description="ThuA-like" evidence="1">
    <location>
        <begin position="402"/>
        <end position="574"/>
    </location>
</feature>
<dbReference type="AlphaFoldDB" id="B4D231"/>
<evidence type="ECO:0000313" key="2">
    <source>
        <dbReference type="EMBL" id="EDY19513.1"/>
    </source>
</evidence>
<dbReference type="InterPro" id="IPR029010">
    <property type="entry name" value="ThuA-like"/>
</dbReference>
<dbReference type="eggNOG" id="COG3828">
    <property type="taxonomic scope" value="Bacteria"/>
</dbReference>
<protein>
    <recommendedName>
        <fullName evidence="1">ThuA-like domain-containing protein</fullName>
    </recommendedName>
</protein>
<name>B4D231_9BACT</name>
<dbReference type="Proteomes" id="UP000005824">
    <property type="component" value="Unassembled WGS sequence"/>
</dbReference>
<dbReference type="SUPFAM" id="SSF52317">
    <property type="entry name" value="Class I glutamine amidotransferase-like"/>
    <property type="match status" value="1"/>
</dbReference>
<accession>B4D231</accession>
<dbReference type="PANTHER" id="PTHR40469:SF2">
    <property type="entry name" value="GALACTOSE-BINDING DOMAIN-LIKE SUPERFAMILY PROTEIN"/>
    <property type="match status" value="1"/>
</dbReference>
<organism evidence="2 3">
    <name type="scientific">Chthoniobacter flavus Ellin428</name>
    <dbReference type="NCBI Taxonomy" id="497964"/>
    <lineage>
        <taxon>Bacteria</taxon>
        <taxon>Pseudomonadati</taxon>
        <taxon>Verrucomicrobiota</taxon>
        <taxon>Spartobacteria</taxon>
        <taxon>Chthoniobacterales</taxon>
        <taxon>Chthoniobacteraceae</taxon>
        <taxon>Chthoniobacter</taxon>
    </lineage>
</organism>
<dbReference type="Pfam" id="PF06283">
    <property type="entry name" value="ThuA"/>
    <property type="match status" value="1"/>
</dbReference>
<evidence type="ECO:0000313" key="3">
    <source>
        <dbReference type="Proteomes" id="UP000005824"/>
    </source>
</evidence>
<dbReference type="Gene3D" id="3.40.50.880">
    <property type="match status" value="1"/>
</dbReference>
<comment type="caution">
    <text evidence="2">The sequence shown here is derived from an EMBL/GenBank/DDBJ whole genome shotgun (WGS) entry which is preliminary data.</text>
</comment>
<dbReference type="eggNOG" id="COG2010">
    <property type="taxonomic scope" value="Bacteria"/>
</dbReference>
<keyword evidence="3" id="KW-1185">Reference proteome</keyword>
<dbReference type="EMBL" id="ABVL01000008">
    <property type="protein sequence ID" value="EDY19513.1"/>
    <property type="molecule type" value="Genomic_DNA"/>
</dbReference>
<sequence length="577" mass="61339">MGAHGASELLVAIVDPNAEVDPSFVQWNIETKDGQAYAGVISSENPTTITMKSLAGVQQIKTADIKSRTNTGRSLMPEGFEGIGADALRDIITYLQSVDGSRFRTLDLHDAFTTSTSSGMYQTQTSKNDTFKFTKSGTVSVGGVPFNVVTPEKAEGASNIIVLKGGPDNSYSKTMPKKVDIKVGGFKANRLNFLGGVTGWGFNGNNDDKSDALTVTVVSSQGQKETLVCKNGTEFADYIRRIDVPGSKFAEGVVKNHQMRWFTKQLNEPMDIDHITLQSPDNHSAPTIVAITAEMADVNTPAPAAAAASTTPTPTFALTKAGAGTLILTAANASASSAPVAAPNEDANFKPQFTDPVPQPPATRPANGPRVLLVGGGSSHDFVKFFGGTDKATLAPHVGWVDFTQNANGVPAILDRVDVLVWSANQPISSATRKALIDYANSGKGIVALHPGTWYAWKNFPEWNAQIIGGGTHGHDKLGPYTVKITNPDSPITKGVTPTFEITDELYNYNPDPKATPIEVLATASSPLTGKTFPQVFIVKHPKSRVVGITLGHDARAHDLPEFQTLLKNAVEWAGGK</sequence>
<gene>
    <name evidence="2" type="ORF">CfE428DRAFT_3198</name>
</gene>
<evidence type="ECO:0000259" key="1">
    <source>
        <dbReference type="Pfam" id="PF06283"/>
    </source>
</evidence>
<dbReference type="PANTHER" id="PTHR40469">
    <property type="entry name" value="SECRETED GLYCOSYL HYDROLASE"/>
    <property type="match status" value="1"/>
</dbReference>
<proteinExistence type="predicted"/>
<reference evidence="2 3" key="1">
    <citation type="journal article" date="2011" name="J. Bacteriol.">
        <title>Genome sequence of Chthoniobacter flavus Ellin428, an aerobic heterotrophic soil bacterium.</title>
        <authorList>
            <person name="Kant R."/>
            <person name="van Passel M.W."/>
            <person name="Palva A."/>
            <person name="Lucas S."/>
            <person name="Lapidus A."/>
            <person name="Glavina Del Rio T."/>
            <person name="Dalin E."/>
            <person name="Tice H."/>
            <person name="Bruce D."/>
            <person name="Goodwin L."/>
            <person name="Pitluck S."/>
            <person name="Larimer F.W."/>
            <person name="Land M.L."/>
            <person name="Hauser L."/>
            <person name="Sangwan P."/>
            <person name="de Vos W.M."/>
            <person name="Janssen P.H."/>
            <person name="Smidt H."/>
        </authorList>
    </citation>
    <scope>NUCLEOTIDE SEQUENCE [LARGE SCALE GENOMIC DNA]</scope>
    <source>
        <strain evidence="2 3">Ellin428</strain>
    </source>
</reference>
<dbReference type="InterPro" id="IPR029062">
    <property type="entry name" value="Class_I_gatase-like"/>
</dbReference>
<dbReference type="InParanoid" id="B4D231"/>
<dbReference type="STRING" id="497964.CfE428DRAFT_3198"/>